<dbReference type="OrthoDB" id="338816at2759"/>
<keyword evidence="4" id="KW-1185">Reference proteome</keyword>
<accession>A0A8H3U0Y2</accession>
<dbReference type="InterPro" id="IPR009349">
    <property type="entry name" value="TRIP4/RQT4_C2HC5_Znf"/>
</dbReference>
<feature type="compositionally biased region" description="Polar residues" evidence="1">
    <location>
        <begin position="63"/>
        <end position="82"/>
    </location>
</feature>
<gene>
    <name evidence="3" type="ORF">NliqN6_6181</name>
</gene>
<name>A0A8H3U0Y2_9TREE</name>
<evidence type="ECO:0000259" key="2">
    <source>
        <dbReference type="Pfam" id="PF06221"/>
    </source>
</evidence>
<feature type="compositionally biased region" description="Basic and acidic residues" evidence="1">
    <location>
        <begin position="229"/>
        <end position="243"/>
    </location>
</feature>
<feature type="region of interest" description="Disordered" evidence="1">
    <location>
        <begin position="229"/>
        <end position="261"/>
    </location>
</feature>
<feature type="region of interest" description="Disordered" evidence="1">
    <location>
        <begin position="63"/>
        <end position="124"/>
    </location>
</feature>
<organism evidence="3 4">
    <name type="scientific">Naganishia liquefaciens</name>
    <dbReference type="NCBI Taxonomy" id="104408"/>
    <lineage>
        <taxon>Eukaryota</taxon>
        <taxon>Fungi</taxon>
        <taxon>Dikarya</taxon>
        <taxon>Basidiomycota</taxon>
        <taxon>Agaricomycotina</taxon>
        <taxon>Tremellomycetes</taxon>
        <taxon>Filobasidiales</taxon>
        <taxon>Filobasidiaceae</taxon>
        <taxon>Naganishia</taxon>
    </lineage>
</organism>
<feature type="domain" description="TRIP4/RQT4 C2HC5-type zinc finger" evidence="2">
    <location>
        <begin position="160"/>
        <end position="210"/>
    </location>
</feature>
<dbReference type="GO" id="GO:0008270">
    <property type="term" value="F:zinc ion binding"/>
    <property type="evidence" value="ECO:0007669"/>
    <property type="project" value="InterPro"/>
</dbReference>
<protein>
    <recommendedName>
        <fullName evidence="2">TRIP4/RQT4 C2HC5-type zinc finger domain-containing protein</fullName>
    </recommendedName>
</protein>
<proteinExistence type="predicted"/>
<comment type="caution">
    <text evidence="3">The sequence shown here is derived from an EMBL/GenBank/DDBJ whole genome shotgun (WGS) entry which is preliminary data.</text>
</comment>
<dbReference type="GO" id="GO:0005634">
    <property type="term" value="C:nucleus"/>
    <property type="evidence" value="ECO:0007669"/>
    <property type="project" value="InterPro"/>
</dbReference>
<evidence type="ECO:0000313" key="4">
    <source>
        <dbReference type="Proteomes" id="UP000620104"/>
    </source>
</evidence>
<dbReference type="GO" id="GO:0180022">
    <property type="term" value="C:RQC-trigger complex"/>
    <property type="evidence" value="ECO:0007669"/>
    <property type="project" value="InterPro"/>
</dbReference>
<dbReference type="GO" id="GO:0072344">
    <property type="term" value="P:rescue of stalled ribosome"/>
    <property type="evidence" value="ECO:0007669"/>
    <property type="project" value="InterPro"/>
</dbReference>
<feature type="compositionally biased region" description="Polar residues" evidence="1">
    <location>
        <begin position="413"/>
        <end position="432"/>
    </location>
</feature>
<sequence>MSSQWIASHISKAIGIPEADVLEQIVPQLNSLTSKSEVEETLYGICGTDAPVLAFVTTYTRSRFPPSTTPSAMPSRSHSTAVSRNASPSNSRPPTPSGGRRSNLTRGRAADLAPVPPPMKSRPVRKLERLIARLDKMKFGTDFAAQEDEEGQEADVEELKGCFCQARMHPLSHYTPICPSCGLVLCSLQLPNLPCPSCTKPLLNTVSRERVKRKIQDEINDILSREQAEKDRLEEEERRRLEAESGGGLFPTLGNAQVKTSKADTATRRVLTIAQATGPKGRTKVTTPVAATLTTYRPKVPLSQAAQDALLDREERQKLGRIERPFCYEFEPPHKRAQREQRAQQNANWKVKQGRLWGDIDLESQGLAIHYVSAGQNVKEEALLDDVTPRTKPVIPGAEIKIPKAKGKKKKTPNSQGDRTPSLKNEAKTSAQPEVADVKRKA</sequence>
<feature type="region of interest" description="Disordered" evidence="1">
    <location>
        <begin position="390"/>
        <end position="442"/>
    </location>
</feature>
<evidence type="ECO:0000313" key="3">
    <source>
        <dbReference type="EMBL" id="GHJ89779.1"/>
    </source>
</evidence>
<dbReference type="EMBL" id="BLZA01000049">
    <property type="protein sequence ID" value="GHJ89779.1"/>
    <property type="molecule type" value="Genomic_DNA"/>
</dbReference>
<feature type="compositionally biased region" description="Basic residues" evidence="1">
    <location>
        <begin position="403"/>
        <end position="412"/>
    </location>
</feature>
<evidence type="ECO:0000256" key="1">
    <source>
        <dbReference type="SAM" id="MobiDB-lite"/>
    </source>
</evidence>
<dbReference type="AlphaFoldDB" id="A0A8H3U0Y2"/>
<reference evidence="3" key="1">
    <citation type="submission" date="2020-07" db="EMBL/GenBank/DDBJ databases">
        <title>Draft Genome Sequence of a Deep-Sea Yeast, Naganishia (Cryptococcus) liquefaciens strain N6.</title>
        <authorList>
            <person name="Han Y.W."/>
            <person name="Kajitani R."/>
            <person name="Morimoto H."/>
            <person name="Parhat M."/>
            <person name="Tsubouchi H."/>
            <person name="Bakenova O."/>
            <person name="Ogata M."/>
            <person name="Argunhan B."/>
            <person name="Aoki R."/>
            <person name="Kajiwara S."/>
            <person name="Itoh T."/>
            <person name="Iwasaki H."/>
        </authorList>
    </citation>
    <scope>NUCLEOTIDE SEQUENCE</scope>
    <source>
        <strain evidence="3">N6</strain>
    </source>
</reference>
<dbReference type="Proteomes" id="UP000620104">
    <property type="component" value="Unassembled WGS sequence"/>
</dbReference>
<dbReference type="Pfam" id="PF06221">
    <property type="entry name" value="zf-C2HC5"/>
    <property type="match status" value="1"/>
</dbReference>